<dbReference type="EC" id="3.2.1.17" evidence="2"/>
<feature type="disulfide bond" evidence="7">
    <location>
        <begin position="40"/>
        <end position="124"/>
    </location>
</feature>
<feature type="signal peptide" evidence="8">
    <location>
        <begin position="1"/>
        <end position="24"/>
    </location>
</feature>
<evidence type="ECO:0000256" key="1">
    <source>
        <dbReference type="ARBA" id="ARBA00000632"/>
    </source>
</evidence>
<keyword evidence="5" id="KW-0378">Hydrolase</keyword>
<dbReference type="CDD" id="cd16890">
    <property type="entry name" value="lyz_i"/>
    <property type="match status" value="1"/>
</dbReference>
<evidence type="ECO:0000256" key="7">
    <source>
        <dbReference type="PIRSR" id="PIRSR608597-3"/>
    </source>
</evidence>
<protein>
    <recommendedName>
        <fullName evidence="2">lysozyme</fullName>
        <ecNumber evidence="2">3.2.1.17</ecNumber>
    </recommendedName>
</protein>
<evidence type="ECO:0000256" key="4">
    <source>
        <dbReference type="ARBA" id="ARBA00022638"/>
    </source>
</evidence>
<comment type="caution">
    <text evidence="9">The sequence shown here is derived from an EMBL/GenBank/DDBJ whole genome shotgun (WGS) entry which is preliminary data.</text>
</comment>
<keyword evidence="6" id="KW-0326">Glycosidase</keyword>
<evidence type="ECO:0000313" key="10">
    <source>
        <dbReference type="Proteomes" id="UP001367676"/>
    </source>
</evidence>
<dbReference type="PANTHER" id="PTHR11195">
    <property type="entry name" value="DESTABILASE-RELATED"/>
    <property type="match status" value="1"/>
</dbReference>
<name>A0AAN9TNR0_9HEMI</name>
<feature type="chain" id="PRO_5042984311" description="lysozyme" evidence="8">
    <location>
        <begin position="25"/>
        <end position="166"/>
    </location>
</feature>
<feature type="disulfide bond" evidence="7">
    <location>
        <begin position="45"/>
        <end position="51"/>
    </location>
</feature>
<gene>
    <name evidence="9" type="ORF">V9T40_009563</name>
</gene>
<dbReference type="PANTHER" id="PTHR11195:SF22">
    <property type="entry name" value="LYSOZYME"/>
    <property type="match status" value="1"/>
</dbReference>
<accession>A0AAN9TNR0</accession>
<keyword evidence="8" id="KW-0732">Signal</keyword>
<keyword evidence="3" id="KW-0929">Antimicrobial</keyword>
<feature type="disulfide bond" evidence="7">
    <location>
        <begin position="94"/>
        <end position="100"/>
    </location>
</feature>
<evidence type="ECO:0000256" key="5">
    <source>
        <dbReference type="ARBA" id="ARBA00022801"/>
    </source>
</evidence>
<sequence>MNVAVRFACALLAIGALLDHRSGAQSTAPIVKVPPNTNWCLGCICEAISNCNRTLKCEGDVCGLFRITWAYWADAGKLTVNNEDPNSQTAYANCANNEQCAGTTVSNYLKKFAQDCNGDGIVDCNDYAAIHLFGGYGCAKPYTGEYFNKFAACEKQIQSLGTGSHS</sequence>
<evidence type="ECO:0000256" key="2">
    <source>
        <dbReference type="ARBA" id="ARBA00012732"/>
    </source>
</evidence>
<reference evidence="9 10" key="1">
    <citation type="submission" date="2024-03" db="EMBL/GenBank/DDBJ databases">
        <title>Adaptation during the transition from Ophiocordyceps entomopathogen to insect associate is accompanied by gene loss and intensified selection.</title>
        <authorList>
            <person name="Ward C.M."/>
            <person name="Onetto C.A."/>
            <person name="Borneman A.R."/>
        </authorList>
    </citation>
    <scope>NUCLEOTIDE SEQUENCE [LARGE SCALE GENOMIC DNA]</scope>
    <source>
        <strain evidence="9">AWRI1</strain>
        <tissue evidence="9">Single Adult Female</tissue>
    </source>
</reference>
<dbReference type="AlphaFoldDB" id="A0AAN9TNR0"/>
<organism evidence="9 10">
    <name type="scientific">Parthenolecanium corni</name>
    <dbReference type="NCBI Taxonomy" id="536013"/>
    <lineage>
        <taxon>Eukaryota</taxon>
        <taxon>Metazoa</taxon>
        <taxon>Ecdysozoa</taxon>
        <taxon>Arthropoda</taxon>
        <taxon>Hexapoda</taxon>
        <taxon>Insecta</taxon>
        <taxon>Pterygota</taxon>
        <taxon>Neoptera</taxon>
        <taxon>Paraneoptera</taxon>
        <taxon>Hemiptera</taxon>
        <taxon>Sternorrhyncha</taxon>
        <taxon>Coccoidea</taxon>
        <taxon>Coccidae</taxon>
        <taxon>Parthenolecanium</taxon>
    </lineage>
</organism>
<dbReference type="PROSITE" id="PS00018">
    <property type="entry name" value="EF_HAND_1"/>
    <property type="match status" value="1"/>
</dbReference>
<evidence type="ECO:0000256" key="3">
    <source>
        <dbReference type="ARBA" id="ARBA00022529"/>
    </source>
</evidence>
<keyword evidence="10" id="KW-1185">Reference proteome</keyword>
<feature type="disulfide bond" evidence="7">
    <location>
        <begin position="57"/>
        <end position="62"/>
    </location>
</feature>
<comment type="catalytic activity">
    <reaction evidence="1">
        <text>Hydrolysis of (1-&gt;4)-beta-linkages between N-acetylmuramic acid and N-acetyl-D-glucosamine residues in a peptidoglycan and between N-acetyl-D-glucosamine residues in chitodextrins.</text>
        <dbReference type="EC" id="3.2.1.17"/>
    </reaction>
</comment>
<keyword evidence="7" id="KW-1015">Disulfide bond</keyword>
<dbReference type="InterPro" id="IPR018247">
    <property type="entry name" value="EF_Hand_1_Ca_BS"/>
</dbReference>
<evidence type="ECO:0000313" key="9">
    <source>
        <dbReference type="EMBL" id="KAK7602122.1"/>
    </source>
</evidence>
<dbReference type="GO" id="GO:0031640">
    <property type="term" value="P:killing of cells of another organism"/>
    <property type="evidence" value="ECO:0007669"/>
    <property type="project" value="UniProtKB-KW"/>
</dbReference>
<evidence type="ECO:0000256" key="6">
    <source>
        <dbReference type="ARBA" id="ARBA00023295"/>
    </source>
</evidence>
<dbReference type="FunFam" id="1.10.530.10:FF:000019">
    <property type="entry name" value="lysozyme"/>
    <property type="match status" value="1"/>
</dbReference>
<dbReference type="Gene3D" id="1.10.530.10">
    <property type="match status" value="1"/>
</dbReference>
<dbReference type="Pfam" id="PF05497">
    <property type="entry name" value="Destabilase"/>
    <property type="match status" value="1"/>
</dbReference>
<evidence type="ECO:0000256" key="8">
    <source>
        <dbReference type="SAM" id="SignalP"/>
    </source>
</evidence>
<dbReference type="EMBL" id="JBBCAQ010000010">
    <property type="protein sequence ID" value="KAK7602122.1"/>
    <property type="molecule type" value="Genomic_DNA"/>
</dbReference>
<dbReference type="InterPro" id="IPR008597">
    <property type="entry name" value="Invert_lysozyme"/>
</dbReference>
<keyword evidence="4" id="KW-0081">Bacteriolytic enzyme</keyword>
<proteinExistence type="predicted"/>
<dbReference type="PROSITE" id="PS51909">
    <property type="entry name" value="LYSOZYME_I"/>
    <property type="match status" value="1"/>
</dbReference>
<dbReference type="GO" id="GO:0003796">
    <property type="term" value="F:lysozyme activity"/>
    <property type="evidence" value="ECO:0007669"/>
    <property type="project" value="UniProtKB-EC"/>
</dbReference>
<dbReference type="GO" id="GO:0042742">
    <property type="term" value="P:defense response to bacterium"/>
    <property type="evidence" value="ECO:0007669"/>
    <property type="project" value="UniProtKB-KW"/>
</dbReference>
<dbReference type="Proteomes" id="UP001367676">
    <property type="component" value="Unassembled WGS sequence"/>
</dbReference>